<gene>
    <name evidence="2" type="ORF">A464_plas0130</name>
</gene>
<protein>
    <submittedName>
        <fullName evidence="2">Uncharacterized protein</fullName>
    </submittedName>
</protein>
<keyword evidence="1" id="KW-1133">Transmembrane helix</keyword>
<reference evidence="2 3" key="1">
    <citation type="submission" date="2013-07" db="EMBL/GenBank/DDBJ databases">
        <title>Genome sequence of Salmonella bongori N268-08 - a rare clinical isolate.</title>
        <authorList>
            <person name="Marti R."/>
            <person name="Hagens S."/>
            <person name="Loessner M.J."/>
            <person name="Klumpp J."/>
        </authorList>
    </citation>
    <scope>NUCLEOTIDE SEQUENCE [LARGE SCALE GENOMIC DNA]</scope>
    <source>
        <strain evidence="2 3">N268-08</strain>
        <plasmid evidence="3">Plasmid RM1</plasmid>
    </source>
</reference>
<organism evidence="2 3">
    <name type="scientific">Salmonella bongori N268-08</name>
    <dbReference type="NCBI Taxonomy" id="1197719"/>
    <lineage>
        <taxon>Bacteria</taxon>
        <taxon>Pseudomonadati</taxon>
        <taxon>Pseudomonadota</taxon>
        <taxon>Gammaproteobacteria</taxon>
        <taxon>Enterobacterales</taxon>
        <taxon>Enterobacteriaceae</taxon>
        <taxon>Salmonella</taxon>
    </lineage>
</organism>
<evidence type="ECO:0000313" key="3">
    <source>
        <dbReference type="Proteomes" id="UP000015042"/>
    </source>
</evidence>
<proteinExistence type="predicted"/>
<dbReference type="KEGG" id="sbz:A464_plas0130"/>
<feature type="transmembrane region" description="Helical" evidence="1">
    <location>
        <begin position="6"/>
        <end position="26"/>
    </location>
</feature>
<evidence type="ECO:0000256" key="1">
    <source>
        <dbReference type="SAM" id="Phobius"/>
    </source>
</evidence>
<dbReference type="RefSeq" id="WP_020842571.1">
    <property type="nucleotide sequence ID" value="NC_021871.1"/>
</dbReference>
<dbReference type="EMBL" id="CP006609">
    <property type="protein sequence ID" value="AGR61954.1"/>
    <property type="molecule type" value="Genomic_DNA"/>
</dbReference>
<name>S5N512_SALBN</name>
<accession>S5N512</accession>
<dbReference type="HOGENOM" id="CLU_3065975_0_0_6"/>
<dbReference type="GeneID" id="66759123"/>
<dbReference type="Proteomes" id="UP000015042">
    <property type="component" value="Plasmid RM1"/>
</dbReference>
<sequence length="53" mass="5598">MSTTAIFDVGMPLIFTYTLTGIIGLLDKIVLHFVEGTVSLNKNNDSVGAEPSG</sequence>
<dbReference type="PATRIC" id="fig|1197719.3.peg.4750"/>
<evidence type="ECO:0000313" key="2">
    <source>
        <dbReference type="EMBL" id="AGR61954.1"/>
    </source>
</evidence>
<dbReference type="AlphaFoldDB" id="S5N512"/>
<keyword evidence="2" id="KW-0614">Plasmid</keyword>
<keyword evidence="1" id="KW-0472">Membrane</keyword>
<geneLocation type="plasmid" evidence="2 3">
    <name>RM1</name>
</geneLocation>
<keyword evidence="1" id="KW-0812">Transmembrane</keyword>